<keyword evidence="6" id="KW-1185">Reference proteome</keyword>
<evidence type="ECO:0000313" key="4">
    <source>
        <dbReference type="Proteomes" id="UP001609175"/>
    </source>
</evidence>
<dbReference type="SUPFAM" id="SSF55298">
    <property type="entry name" value="YjgF-like"/>
    <property type="match status" value="1"/>
</dbReference>
<dbReference type="Proteomes" id="UP001609219">
    <property type="component" value="Unassembled WGS sequence"/>
</dbReference>
<dbReference type="InterPro" id="IPR035959">
    <property type="entry name" value="RutC-like_sf"/>
</dbReference>
<accession>A0ABW7K7J2</accession>
<dbReference type="Gene3D" id="3.30.1330.40">
    <property type="entry name" value="RutC-like"/>
    <property type="match status" value="1"/>
</dbReference>
<dbReference type="EMBL" id="JBIMSP010000046">
    <property type="protein sequence ID" value="MFH5244593.1"/>
    <property type="molecule type" value="Genomic_DNA"/>
</dbReference>
<gene>
    <name evidence="3" type="ORF">ACHIPV_22355</name>
    <name evidence="1" type="ORF">ACHIPZ_29040</name>
    <name evidence="2" type="ORF">ACHIRB_19510</name>
</gene>
<organism evidence="2 6">
    <name type="scientific">Antrihabitans spumae</name>
    <dbReference type="NCBI Taxonomy" id="3373370"/>
    <lineage>
        <taxon>Bacteria</taxon>
        <taxon>Bacillati</taxon>
        <taxon>Actinomycetota</taxon>
        <taxon>Actinomycetes</taxon>
        <taxon>Mycobacteriales</taxon>
        <taxon>Nocardiaceae</taxon>
        <taxon>Antrihabitans</taxon>
    </lineage>
</organism>
<dbReference type="PANTHER" id="PTHR43760">
    <property type="entry name" value="ENDORIBONUCLEASE-RELATED"/>
    <property type="match status" value="1"/>
</dbReference>
<dbReference type="RefSeq" id="WP_395119398.1">
    <property type="nucleotide sequence ID" value="NZ_JBIMSN010000089.1"/>
</dbReference>
<dbReference type="Proteomes" id="UP001609176">
    <property type="component" value="Unassembled WGS sequence"/>
</dbReference>
<evidence type="ECO:0000313" key="6">
    <source>
        <dbReference type="Proteomes" id="UP001609219"/>
    </source>
</evidence>
<evidence type="ECO:0000313" key="2">
    <source>
        <dbReference type="EMBL" id="MFH5230734.1"/>
    </source>
</evidence>
<proteinExistence type="predicted"/>
<evidence type="ECO:0000313" key="5">
    <source>
        <dbReference type="Proteomes" id="UP001609176"/>
    </source>
</evidence>
<dbReference type="EMBL" id="JBIMSO010000143">
    <property type="protein sequence ID" value="MFH5212219.1"/>
    <property type="molecule type" value="Genomic_DNA"/>
</dbReference>
<dbReference type="InterPro" id="IPR013813">
    <property type="entry name" value="Endoribo_LPSP/chorism_mut-like"/>
</dbReference>
<reference evidence="4 5" key="1">
    <citation type="submission" date="2024-10" db="EMBL/GenBank/DDBJ databases">
        <authorList>
            <person name="Riesco R."/>
        </authorList>
    </citation>
    <scope>NUCLEOTIDE SEQUENCE [LARGE SCALE GENOMIC DNA]</scope>
    <source>
        <strain evidence="3 5">NCIMB 15448</strain>
        <strain evidence="1 4">NCIMB 15449</strain>
        <strain evidence="2 6">NCIMB 15450</strain>
    </source>
</reference>
<dbReference type="EMBL" id="JBIMSN010000089">
    <property type="protein sequence ID" value="MFH5230734.1"/>
    <property type="molecule type" value="Genomic_DNA"/>
</dbReference>
<dbReference type="Proteomes" id="UP001609175">
    <property type="component" value="Unassembled WGS sequence"/>
</dbReference>
<dbReference type="CDD" id="cd02199">
    <property type="entry name" value="YjgF_YER057c_UK114_like_1"/>
    <property type="match status" value="1"/>
</dbReference>
<evidence type="ECO:0000313" key="3">
    <source>
        <dbReference type="EMBL" id="MFH5244593.1"/>
    </source>
</evidence>
<name>A0ABW7K7J2_9NOCA</name>
<protein>
    <submittedName>
        <fullName evidence="2">RidA family protein</fullName>
    </submittedName>
</protein>
<comment type="caution">
    <text evidence="2">The sequence shown here is derived from an EMBL/GenBank/DDBJ whole genome shotgun (WGS) entry which is preliminary data.</text>
</comment>
<sequence length="163" mass="17102">MRIENKLAELGFVLPPAPEPPPGFQFAFEWARVRGNRVYLSGHAAQNPDGTLAGPFGKVPSQVSVDDACDAARSAALSMIASVARAVGDLDRVTAWLNVSGMVNADSGFHHTTVVLNSFSDLILCVFGPQIGAHARTAVGVQSLPLDNVVIVAAELEIDGDVP</sequence>
<evidence type="ECO:0000313" key="1">
    <source>
        <dbReference type="EMBL" id="MFH5212219.1"/>
    </source>
</evidence>
<dbReference type="PANTHER" id="PTHR43760:SF1">
    <property type="entry name" value="ENDORIBONUCLEASE L-PSP_CHORISMATE MUTASE-LIKE DOMAIN-CONTAINING PROTEIN"/>
    <property type="match status" value="1"/>
</dbReference>